<dbReference type="KEGG" id="cama:F384_26200"/>
<dbReference type="PATRIC" id="fig|1261127.3.peg.5431"/>
<accession>A0A0F6U0L3</accession>
<dbReference type="HOGENOM" id="CLU_1913367_0_0_6"/>
<geneLocation type="plasmid" evidence="1">
    <name>unnamed</name>
</geneLocation>
<sequence>MHNISVEIPAALGVHPPSGADVVLIDDLNKALAGAGLPRLKIDPITWTPPSGRPVIYRSEIPDILRHAGINPDTSDMVKTFCSGPLPIDDNELDALLEMRERDGHSESFRIALCGALDAILVRLYSAERQLR</sequence>
<proteinExistence type="predicted"/>
<protein>
    <submittedName>
        <fullName evidence="1">Uncharacterized protein</fullName>
    </submittedName>
</protein>
<reference evidence="1 2" key="1">
    <citation type="submission" date="2015-03" db="EMBL/GenBank/DDBJ databases">
        <title>Complete genome sequence of Citrobacter amalonaticus Y19.</title>
        <authorList>
            <person name="Park S."/>
        </authorList>
    </citation>
    <scope>NUCLEOTIDE SEQUENCE [LARGE SCALE GENOMIC DNA]</scope>
    <source>
        <strain evidence="1 2">Y19</strain>
        <plasmid evidence="2">Plasmid</plasmid>
    </source>
</reference>
<dbReference type="OrthoDB" id="6625633at2"/>
<organism evidence="1 2">
    <name type="scientific">Citrobacter amalonaticus Y19</name>
    <dbReference type="NCBI Taxonomy" id="1261127"/>
    <lineage>
        <taxon>Bacteria</taxon>
        <taxon>Pseudomonadati</taxon>
        <taxon>Pseudomonadota</taxon>
        <taxon>Gammaproteobacteria</taxon>
        <taxon>Enterobacterales</taxon>
        <taxon>Enterobacteriaceae</taxon>
        <taxon>Citrobacter</taxon>
    </lineage>
</organism>
<name>A0A0F6U0L3_CITAM</name>
<dbReference type="AlphaFoldDB" id="A0A0F6U0L3"/>
<evidence type="ECO:0000313" key="2">
    <source>
        <dbReference type="Proteomes" id="UP000034085"/>
    </source>
</evidence>
<gene>
    <name evidence="1" type="ORF">F384_26200</name>
</gene>
<dbReference type="Proteomes" id="UP000034085">
    <property type="component" value="Plasmid"/>
</dbReference>
<evidence type="ECO:0000313" key="1">
    <source>
        <dbReference type="EMBL" id="AKE62069.1"/>
    </source>
</evidence>
<dbReference type="RefSeq" id="WP_046498736.1">
    <property type="nucleotide sequence ID" value="NZ_CP011133.1"/>
</dbReference>
<dbReference type="EMBL" id="CP011133">
    <property type="protein sequence ID" value="AKE62069.1"/>
    <property type="molecule type" value="Genomic_DNA"/>
</dbReference>
<keyword evidence="1" id="KW-0614">Plasmid</keyword>